<name>A0ABD3AVU7_9GENT</name>
<dbReference type="Proteomes" id="UP001630127">
    <property type="component" value="Unassembled WGS sequence"/>
</dbReference>
<feature type="domain" description="Glucosamine/galactosamine-6-phosphate isomerase" evidence="2">
    <location>
        <begin position="149"/>
        <end position="239"/>
    </location>
</feature>
<dbReference type="Gene3D" id="3.40.50.1110">
    <property type="entry name" value="SGNH hydrolase"/>
    <property type="match status" value="1"/>
</dbReference>
<comment type="pathway">
    <text evidence="1">Carbohydrate degradation; pentose phosphate pathway.</text>
</comment>
<evidence type="ECO:0000256" key="1">
    <source>
        <dbReference type="ARBA" id="ARBA00004959"/>
    </source>
</evidence>
<dbReference type="PANTHER" id="PTHR11054:SF17">
    <property type="entry name" value="6-PHOSPHOGLUCONOLACTONASE 1-RELATED"/>
    <property type="match status" value="1"/>
</dbReference>
<dbReference type="InterPro" id="IPR036514">
    <property type="entry name" value="SGNH_hydro_sf"/>
</dbReference>
<dbReference type="EMBL" id="JBJUIK010000002">
    <property type="protein sequence ID" value="KAL3535331.1"/>
    <property type="molecule type" value="Genomic_DNA"/>
</dbReference>
<dbReference type="SUPFAM" id="SSF100950">
    <property type="entry name" value="NagB/RpiA/CoA transferase-like"/>
    <property type="match status" value="1"/>
</dbReference>
<accession>A0ABD3AVU7</accession>
<dbReference type="InterPro" id="IPR006148">
    <property type="entry name" value="Glc/Gal-6P_isomerase"/>
</dbReference>
<dbReference type="PANTHER" id="PTHR11054">
    <property type="entry name" value="6-PHOSPHOGLUCONOLACTONASE"/>
    <property type="match status" value="1"/>
</dbReference>
<evidence type="ECO:0000259" key="2">
    <source>
        <dbReference type="Pfam" id="PF01182"/>
    </source>
</evidence>
<evidence type="ECO:0000313" key="3">
    <source>
        <dbReference type="EMBL" id="KAL3535331.1"/>
    </source>
</evidence>
<dbReference type="Pfam" id="PF01182">
    <property type="entry name" value="Glucosamine_iso"/>
    <property type="match status" value="1"/>
</dbReference>
<gene>
    <name evidence="3" type="ORF">ACH5RR_003792</name>
</gene>
<dbReference type="InterPro" id="IPR037171">
    <property type="entry name" value="NagB/RpiA_transferase-like"/>
</dbReference>
<proteinExistence type="predicted"/>
<evidence type="ECO:0000313" key="4">
    <source>
        <dbReference type="Proteomes" id="UP001630127"/>
    </source>
</evidence>
<organism evidence="3 4">
    <name type="scientific">Cinchona calisaya</name>
    <dbReference type="NCBI Taxonomy" id="153742"/>
    <lineage>
        <taxon>Eukaryota</taxon>
        <taxon>Viridiplantae</taxon>
        <taxon>Streptophyta</taxon>
        <taxon>Embryophyta</taxon>
        <taxon>Tracheophyta</taxon>
        <taxon>Spermatophyta</taxon>
        <taxon>Magnoliopsida</taxon>
        <taxon>eudicotyledons</taxon>
        <taxon>Gunneridae</taxon>
        <taxon>Pentapetalae</taxon>
        <taxon>asterids</taxon>
        <taxon>lamiids</taxon>
        <taxon>Gentianales</taxon>
        <taxon>Rubiaceae</taxon>
        <taxon>Cinchonoideae</taxon>
        <taxon>Cinchoneae</taxon>
        <taxon>Cinchona</taxon>
    </lineage>
</organism>
<keyword evidence="4" id="KW-1185">Reference proteome</keyword>
<protein>
    <recommendedName>
        <fullName evidence="2">Glucosamine/galactosamine-6-phosphate isomerase domain-containing protein</fullName>
    </recommendedName>
</protein>
<comment type="caution">
    <text evidence="3">The sequence shown here is derived from an EMBL/GenBank/DDBJ whole genome shotgun (WGS) entry which is preliminary data.</text>
</comment>
<dbReference type="InterPro" id="IPR039104">
    <property type="entry name" value="6PGL"/>
</dbReference>
<reference evidence="3 4" key="1">
    <citation type="submission" date="2024-11" db="EMBL/GenBank/DDBJ databases">
        <title>A near-complete genome assembly of Cinchona calisaya.</title>
        <authorList>
            <person name="Lian D.C."/>
            <person name="Zhao X.W."/>
            <person name="Wei L."/>
        </authorList>
    </citation>
    <scope>NUCLEOTIDE SEQUENCE [LARGE SCALE GENOMIC DNA]</scope>
    <source>
        <tissue evidence="3">Nenye</tissue>
    </source>
</reference>
<dbReference type="AlphaFoldDB" id="A0ABD3AVU7"/>
<dbReference type="Gene3D" id="3.40.50.1360">
    <property type="match status" value="1"/>
</dbReference>
<sequence>MALGLPLLNPYLDKNASFSNGVNFAVAGSTALDFTFFTTRGIVIPVITAPLSVQVNWFKQYLASICCSPTANYPAWSNAYSSSQQFSNRMEFPNVVIISADYYGAFRSLLIRAPLLGFNTSSLLKACCGIGGPYSYDSNRACGTAGVPGPDGHFASLFPSHSVLDKKEVWVTLITESPKPPPERITFTLPVINSASNVAMVVTSGSKAEAVHLVIDDAKPDRPSLPAKLVQLTKGNLVWFLDKTAASKLGKTKISEQGLACTCLVFM</sequence>